<sequence>MWTIRCSHLLLHLLLSFTCTRAESDRLSSEVILKGVTLNIKPANTVERGSELTLTCVANVIHSGSISTFVFSFFKDFNQHNTVNISETTSDQVKYIISDARASHTGTYQCDVRVNNQHKDSSTEKITVKGMQTPRLRVDKFDVNEGDMVRITCSAKEESGLLHFIIKDDFKEIYQEETTSGEVQKNHSLKSVGMANISCSYLIKVGSTTISSNDSNVVSVVVKGLDIMPTITVLPSTEVIEGDPVHITCGVKGTSHKSTLLLLSKGSYILQTGKTPEFTAAVLANNSGTYECSVLLNNIDKTVKANLTVKELFSTPVLTITPTEVFERQQFNVTCTSSEFASERIGRHDVKYSIYRNNQRLNSSDGAYRTTAHTKTNGNYTCTAQVNDTIKWSNSTFFKAKVLVSKPTITVLGEVVLGRSFQIECYSDTGSFPITYSLKRNYTKPNYIVVSRAFQKAIFNASIMSEKEIHEFRCEAQNNGINPALTSNAPHATVTVPVGKPTLMTIPRGDAITENEYVEFLCFVTEGTPPISFKWYQGENRRPVHTITVMKNHSTYNVPMVKSVHSGRYYCEAINGAGIEKASKDITVTVRIARWKQVLISGVCLLCLTGLVIAFVIRYRANRVKVASSNGAGIWTVRPPVLDISEVVDVDEPEEPNVEYTEVLHPQATDPTRVPLRQGTDTVYSEVQRPTSGSSEEC</sequence>
<keyword evidence="4" id="KW-1133">Transmembrane helix</keyword>
<keyword evidence="2" id="KW-1015">Disulfide bond</keyword>
<reference evidence="7" key="1">
    <citation type="journal article" date="2016" name="Nat. Commun.">
        <title>The channel catfish genome sequence provides insights into the evolution of scale formation in teleosts.</title>
        <authorList>
            <person name="Liu Z."/>
            <person name="Liu S."/>
            <person name="Yao J."/>
            <person name="Bao L."/>
            <person name="Zhang J."/>
            <person name="Li Y."/>
            <person name="Jiang C."/>
            <person name="Sun L."/>
            <person name="Wang R."/>
            <person name="Zhang Y."/>
            <person name="Zhou T."/>
            <person name="Zeng Q."/>
            <person name="Fu Q."/>
            <person name="Gao S."/>
            <person name="Li N."/>
            <person name="Koren S."/>
            <person name="Jiang Y."/>
            <person name="Zimin A."/>
            <person name="Xu P."/>
            <person name="Phillippy A.M."/>
            <person name="Geng X."/>
            <person name="Song L."/>
            <person name="Sun F."/>
            <person name="Li C."/>
            <person name="Wang X."/>
            <person name="Chen A."/>
            <person name="Jin Y."/>
            <person name="Yuan Z."/>
            <person name="Yang Y."/>
            <person name="Tan S."/>
            <person name="Peatman E."/>
            <person name="Lu J."/>
            <person name="Qin Z."/>
            <person name="Dunham R."/>
            <person name="Li Z."/>
            <person name="Sonstegard T."/>
            <person name="Feng J."/>
            <person name="Danzmann R.G."/>
            <person name="Schroeder S."/>
            <person name="Scheffler B."/>
            <person name="Duke M.V."/>
            <person name="Ballard L."/>
            <person name="Kucuktas H."/>
            <person name="Kaltenboeck L."/>
            <person name="Liu H."/>
            <person name="Armbruster J."/>
            <person name="Xie Y."/>
            <person name="Kirby M.L."/>
            <person name="Tian Y."/>
            <person name="Flanagan M.E."/>
            <person name="Mu W."/>
            <person name="Waldbieser G.C."/>
        </authorList>
    </citation>
    <scope>NUCLEOTIDE SEQUENCE [LARGE SCALE GENOMIC DNA]</scope>
    <source>
        <strain evidence="7">SDA103</strain>
    </source>
</reference>
<dbReference type="InterPro" id="IPR003599">
    <property type="entry name" value="Ig_sub"/>
</dbReference>
<feature type="signal peptide" evidence="5">
    <location>
        <begin position="1"/>
        <end position="22"/>
    </location>
</feature>
<dbReference type="Gene3D" id="2.60.40.10">
    <property type="entry name" value="Immunoglobulins"/>
    <property type="match status" value="4"/>
</dbReference>
<dbReference type="Proteomes" id="UP000221080">
    <property type="component" value="Chromosome 12"/>
</dbReference>
<evidence type="ECO:0000256" key="3">
    <source>
        <dbReference type="SAM" id="MobiDB-lite"/>
    </source>
</evidence>
<proteinExistence type="predicted"/>
<dbReference type="PROSITE" id="PS50835">
    <property type="entry name" value="IG_LIKE"/>
    <property type="match status" value="3"/>
</dbReference>
<feature type="domain" description="Ig-like" evidence="6">
    <location>
        <begin position="229"/>
        <end position="308"/>
    </location>
</feature>
<evidence type="ECO:0000256" key="1">
    <source>
        <dbReference type="ARBA" id="ARBA00022729"/>
    </source>
</evidence>
<dbReference type="RefSeq" id="XP_017336631.1">
    <property type="nucleotide sequence ID" value="XM_017481142.3"/>
</dbReference>
<dbReference type="KEGG" id="ipu:108272629"/>
<dbReference type="GO" id="GO:0006955">
    <property type="term" value="P:immune response"/>
    <property type="evidence" value="ECO:0007669"/>
    <property type="project" value="TreeGrafter"/>
</dbReference>
<evidence type="ECO:0000256" key="4">
    <source>
        <dbReference type="SAM" id="Phobius"/>
    </source>
</evidence>
<evidence type="ECO:0000259" key="6">
    <source>
        <dbReference type="PROSITE" id="PS50835"/>
    </source>
</evidence>
<name>A0A2D0S2F9_ICTPU</name>
<dbReference type="Pfam" id="PF13927">
    <property type="entry name" value="Ig_3"/>
    <property type="match status" value="1"/>
</dbReference>
<dbReference type="SMART" id="SM00409">
    <property type="entry name" value="IG"/>
    <property type="match status" value="4"/>
</dbReference>
<dbReference type="GO" id="GO:0004888">
    <property type="term" value="F:transmembrane signaling receptor activity"/>
    <property type="evidence" value="ECO:0007669"/>
    <property type="project" value="TreeGrafter"/>
</dbReference>
<feature type="chain" id="PRO_5012090407" evidence="5">
    <location>
        <begin position="23"/>
        <end position="698"/>
    </location>
</feature>
<feature type="region of interest" description="Disordered" evidence="3">
    <location>
        <begin position="668"/>
        <end position="698"/>
    </location>
</feature>
<feature type="compositionally biased region" description="Polar residues" evidence="3">
    <location>
        <begin position="679"/>
        <end position="698"/>
    </location>
</feature>
<gene>
    <name evidence="8" type="primary">pecam1b</name>
</gene>
<dbReference type="InterPro" id="IPR036179">
    <property type="entry name" value="Ig-like_dom_sf"/>
</dbReference>
<evidence type="ECO:0000256" key="2">
    <source>
        <dbReference type="ARBA" id="ARBA00023157"/>
    </source>
</evidence>
<evidence type="ECO:0000256" key="5">
    <source>
        <dbReference type="SAM" id="SignalP"/>
    </source>
</evidence>
<dbReference type="SUPFAM" id="SSF48726">
    <property type="entry name" value="Immunoglobulin"/>
    <property type="match status" value="3"/>
</dbReference>
<reference evidence="8" key="2">
    <citation type="submission" date="2025-08" db="UniProtKB">
        <authorList>
            <consortium name="RefSeq"/>
        </authorList>
    </citation>
    <scope>IDENTIFICATION</scope>
    <source>
        <tissue evidence="8">Blood</tissue>
    </source>
</reference>
<keyword evidence="4" id="KW-0472">Membrane</keyword>
<feature type="domain" description="Ig-like" evidence="6">
    <location>
        <begin position="501"/>
        <end position="587"/>
    </location>
</feature>
<dbReference type="OrthoDB" id="9950534at2759"/>
<dbReference type="InterPro" id="IPR013783">
    <property type="entry name" value="Ig-like_fold"/>
</dbReference>
<dbReference type="GO" id="GO:0098742">
    <property type="term" value="P:cell-cell adhesion via plasma-membrane adhesion molecules"/>
    <property type="evidence" value="ECO:0007669"/>
    <property type="project" value="TreeGrafter"/>
</dbReference>
<dbReference type="AlphaFoldDB" id="A0A2D0S2F9"/>
<dbReference type="GeneID" id="108272629"/>
<keyword evidence="1 5" id="KW-0732">Signal</keyword>
<accession>A0A2D0S2F9</accession>
<evidence type="ECO:0000313" key="8">
    <source>
        <dbReference type="RefSeq" id="XP_017336631.1"/>
    </source>
</evidence>
<keyword evidence="4" id="KW-0812">Transmembrane</keyword>
<keyword evidence="7" id="KW-1185">Reference proteome</keyword>
<dbReference type="PANTHER" id="PTHR11481:SF125">
    <property type="entry name" value="PLATELET ENDOTHELIAL CELL ADHESION MOLECULE-LIKE ISOFORM X1"/>
    <property type="match status" value="1"/>
</dbReference>
<feature type="domain" description="Ig-like" evidence="6">
    <location>
        <begin position="34"/>
        <end position="127"/>
    </location>
</feature>
<evidence type="ECO:0000313" key="7">
    <source>
        <dbReference type="Proteomes" id="UP000221080"/>
    </source>
</evidence>
<dbReference type="InterPro" id="IPR050488">
    <property type="entry name" value="Ig_Fc_receptor"/>
</dbReference>
<dbReference type="InterPro" id="IPR007110">
    <property type="entry name" value="Ig-like_dom"/>
</dbReference>
<feature type="transmembrane region" description="Helical" evidence="4">
    <location>
        <begin position="598"/>
        <end position="617"/>
    </location>
</feature>
<dbReference type="Pfam" id="PF13895">
    <property type="entry name" value="Ig_2"/>
    <property type="match status" value="2"/>
</dbReference>
<protein>
    <submittedName>
        <fullName evidence="8">Platelet endothelial cell adhesion molecule isoform X1</fullName>
    </submittedName>
</protein>
<dbReference type="CTD" id="100333180"/>
<dbReference type="GO" id="GO:0007166">
    <property type="term" value="P:cell surface receptor signaling pathway"/>
    <property type="evidence" value="ECO:0007669"/>
    <property type="project" value="TreeGrafter"/>
</dbReference>
<dbReference type="PANTHER" id="PTHR11481">
    <property type="entry name" value="IMMUNOGLOBULIN FC RECEPTOR"/>
    <property type="match status" value="1"/>
</dbReference>
<organism evidence="7 8">
    <name type="scientific">Ictalurus punctatus</name>
    <name type="common">Channel catfish</name>
    <name type="synonym">Silurus punctatus</name>
    <dbReference type="NCBI Taxonomy" id="7998"/>
    <lineage>
        <taxon>Eukaryota</taxon>
        <taxon>Metazoa</taxon>
        <taxon>Chordata</taxon>
        <taxon>Craniata</taxon>
        <taxon>Vertebrata</taxon>
        <taxon>Euteleostomi</taxon>
        <taxon>Actinopterygii</taxon>
        <taxon>Neopterygii</taxon>
        <taxon>Teleostei</taxon>
        <taxon>Ostariophysi</taxon>
        <taxon>Siluriformes</taxon>
        <taxon>Ictaluridae</taxon>
        <taxon>Ictalurus</taxon>
    </lineage>
</organism>
<dbReference type="GO" id="GO:0009897">
    <property type="term" value="C:external side of plasma membrane"/>
    <property type="evidence" value="ECO:0007669"/>
    <property type="project" value="TreeGrafter"/>
</dbReference>